<dbReference type="InterPro" id="IPR001613">
    <property type="entry name" value="Flavin_amine_oxidase"/>
</dbReference>
<reference evidence="12" key="1">
    <citation type="submission" date="2013-07" db="EMBL/GenBank/DDBJ databases">
        <authorList>
            <person name="Geib S."/>
        </authorList>
    </citation>
    <scope>NUCLEOTIDE SEQUENCE</scope>
</reference>
<organism evidence="12">
    <name type="scientific">Ceratitis capitata</name>
    <name type="common">Mediterranean fruit fly</name>
    <name type="synonym">Tephritis capitata</name>
    <dbReference type="NCBI Taxonomy" id="7213"/>
    <lineage>
        <taxon>Eukaryota</taxon>
        <taxon>Metazoa</taxon>
        <taxon>Ecdysozoa</taxon>
        <taxon>Arthropoda</taxon>
        <taxon>Hexapoda</taxon>
        <taxon>Insecta</taxon>
        <taxon>Pterygota</taxon>
        <taxon>Neoptera</taxon>
        <taxon>Endopterygota</taxon>
        <taxon>Diptera</taxon>
        <taxon>Brachycera</taxon>
        <taxon>Muscomorpha</taxon>
        <taxon>Tephritoidea</taxon>
        <taxon>Tephritidae</taxon>
        <taxon>Ceratitis</taxon>
        <taxon>Ceratitis</taxon>
    </lineage>
</organism>
<dbReference type="SUPFAM" id="SSF51905">
    <property type="entry name" value="FAD/NAD(P)-binding domain"/>
    <property type="match status" value="1"/>
</dbReference>
<dbReference type="InterPro" id="IPR002937">
    <property type="entry name" value="Amino_oxidase"/>
</dbReference>
<evidence type="ECO:0000256" key="3">
    <source>
        <dbReference type="ARBA" id="ARBA00005995"/>
    </source>
</evidence>
<gene>
    <name evidence="12" type="primary">AOF</name>
</gene>
<comment type="cofactor">
    <cofactor evidence="1 10">
        <name>FAD</name>
        <dbReference type="ChEBI" id="CHEBI:57692"/>
    </cofactor>
</comment>
<evidence type="ECO:0000256" key="7">
    <source>
        <dbReference type="ARBA" id="ARBA00049354"/>
    </source>
</evidence>
<feature type="binding site" evidence="9">
    <location>
        <begin position="49"/>
        <end position="50"/>
    </location>
    <ligand>
        <name>FAD</name>
        <dbReference type="ChEBI" id="CHEBI:57692"/>
    </ligand>
</feature>
<keyword evidence="10" id="KW-0274">FAD</keyword>
<comment type="catalytic activity">
    <reaction evidence="6">
        <text>a secondary aliphatic amine + O2 + H2O = a primary amine + an aldehyde + H2O2</text>
        <dbReference type="Rhea" id="RHEA:26414"/>
        <dbReference type="ChEBI" id="CHEBI:15377"/>
        <dbReference type="ChEBI" id="CHEBI:15379"/>
        <dbReference type="ChEBI" id="CHEBI:16240"/>
        <dbReference type="ChEBI" id="CHEBI:17478"/>
        <dbReference type="ChEBI" id="CHEBI:58855"/>
        <dbReference type="ChEBI" id="CHEBI:65296"/>
        <dbReference type="EC" id="1.4.3.4"/>
    </reaction>
</comment>
<reference evidence="12" key="2">
    <citation type="journal article" date="2014" name="BMC Genomics">
        <title>A genomic perspective to assessing quality of mass-reared SIT flies used in Mediterranean fruit fly (Ceratitis capitata) eradication in California.</title>
        <authorList>
            <person name="Calla B."/>
            <person name="Hall B."/>
            <person name="Hou S."/>
            <person name="Geib S.M."/>
        </authorList>
    </citation>
    <scope>NUCLEOTIDE SEQUENCE</scope>
</reference>
<dbReference type="PANTHER" id="PTHR43563:SF1">
    <property type="entry name" value="AMINE OXIDASE [FLAVIN-CONTAINING] B"/>
    <property type="match status" value="1"/>
</dbReference>
<evidence type="ECO:0000256" key="4">
    <source>
        <dbReference type="ARBA" id="ARBA00023002"/>
    </source>
</evidence>
<evidence type="ECO:0000256" key="10">
    <source>
        <dbReference type="RuleBase" id="RU362067"/>
    </source>
</evidence>
<name>W8CAZ6_CERCA</name>
<evidence type="ECO:0000256" key="8">
    <source>
        <dbReference type="ARBA" id="ARBA00049430"/>
    </source>
</evidence>
<proteinExistence type="evidence at transcript level"/>
<dbReference type="EC" id="1.4.3.-" evidence="10"/>
<evidence type="ECO:0000256" key="6">
    <source>
        <dbReference type="ARBA" id="ARBA00048448"/>
    </source>
</evidence>
<keyword evidence="4 10" id="KW-0560">Oxidoreductase</keyword>
<evidence type="ECO:0000256" key="1">
    <source>
        <dbReference type="ARBA" id="ARBA00001974"/>
    </source>
</evidence>
<dbReference type="InterPro" id="IPR036188">
    <property type="entry name" value="FAD/NAD-bd_sf"/>
</dbReference>
<sequence>MEKDCELRLGPPERSPKLDVIVVGAGLSGLVSAYRLLEKEPSLRIRVLEASNSVGGSLQQNTQGEIGAKWFEKSQTHIYQLLQHLGVPMQQRSLVGSTLRRCWELDQSVSSNLAKYELQRYINELELKTAFFKPGRFSIRKNSTKMVNHINNRLFFKESRKFMTSLIELICGGKASDITYKEFMSLCYGCGGLQNIINIYLDCPNTLLEFDSARLLNALTQGLQRADILLSRQAKAIYHYKDYIEVHDSVQNIHTTDALILAIPLNALQQINISPTVPLEWRKMLNNARPGVRKMMTSFIASYRDGHWRNGGYSGSFLKYDPLIVGCEYRPTVYTGLMLHNDGMESLVRSMTLNALAQHFGEEMKVPHTYSQYTFELSSLQHLPLTTPWNRIIWSSSAAASTCYRGFLGGAVQSGLRASLNALLVVRPQVVTWTDVADIHCQNCPNIRDIGALKLWLSALNLYNVGYYALYASSVFLALQFAYKKFG</sequence>
<dbReference type="AlphaFoldDB" id="W8CAZ6"/>
<evidence type="ECO:0000256" key="5">
    <source>
        <dbReference type="ARBA" id="ARBA00045409"/>
    </source>
</evidence>
<dbReference type="GO" id="GO:0097621">
    <property type="term" value="F:monoamine oxidase activity"/>
    <property type="evidence" value="ECO:0007669"/>
    <property type="project" value="UniProtKB-EC"/>
</dbReference>
<dbReference type="Gene3D" id="3.50.50.60">
    <property type="entry name" value="FAD/NAD(P)-binding domain"/>
    <property type="match status" value="1"/>
</dbReference>
<dbReference type="OrthoDB" id="7777654at2759"/>
<evidence type="ECO:0000313" key="12">
    <source>
        <dbReference type="EMBL" id="JAC05647.1"/>
    </source>
</evidence>
<keyword evidence="10" id="KW-0472">Membrane</keyword>
<comment type="similarity">
    <text evidence="3 10">Belongs to the flavin monoamine oxidase family.</text>
</comment>
<dbReference type="GeneID" id="101449371"/>
<evidence type="ECO:0000256" key="2">
    <source>
        <dbReference type="ARBA" id="ARBA00004362"/>
    </source>
</evidence>
<evidence type="ECO:0000259" key="11">
    <source>
        <dbReference type="Pfam" id="PF01593"/>
    </source>
</evidence>
<dbReference type="CTD" id="42892"/>
<keyword evidence="10" id="KW-1133">Transmembrane helix</keyword>
<dbReference type="GO" id="GO:0005741">
    <property type="term" value="C:mitochondrial outer membrane"/>
    <property type="evidence" value="ECO:0007669"/>
    <property type="project" value="UniProtKB-SubCell"/>
</dbReference>
<dbReference type="PANTHER" id="PTHR43563">
    <property type="entry name" value="AMINE OXIDASE"/>
    <property type="match status" value="1"/>
</dbReference>
<dbReference type="KEGG" id="ccat:101449371"/>
<evidence type="ECO:0000256" key="9">
    <source>
        <dbReference type="PIRSR" id="PIRSR601613-1"/>
    </source>
</evidence>
<comment type="catalytic activity">
    <reaction evidence="7">
        <text>benzylamine + O2 + H2O = benzaldehyde + H2O2 + NH4(+)</text>
        <dbReference type="Rhea" id="RHEA:59424"/>
        <dbReference type="ChEBI" id="CHEBI:15377"/>
        <dbReference type="ChEBI" id="CHEBI:15379"/>
        <dbReference type="ChEBI" id="CHEBI:16240"/>
        <dbReference type="ChEBI" id="CHEBI:17169"/>
        <dbReference type="ChEBI" id="CHEBI:28938"/>
        <dbReference type="ChEBI" id="CHEBI:225238"/>
    </reaction>
    <physiologicalReaction direction="left-to-right" evidence="7">
        <dbReference type="Rhea" id="RHEA:59425"/>
    </physiologicalReaction>
</comment>
<dbReference type="Pfam" id="PF01593">
    <property type="entry name" value="Amino_oxidase"/>
    <property type="match status" value="1"/>
</dbReference>
<comment type="function">
    <text evidence="5">Catalyzes the oxidative deamination of primary and some secondary amines such as neurotransmitters, and exogenous amines including the tertiary amine, neurotoxin 1-methyl-4-phenyl-1,2,3,6-tetrahydropyridine (MPTP), with concomitant reduction of oxygen to hydrogen peroxide and participates in the metabolism of neuroactive and vasoactive amines in the central nervous system and peripheral tissues. Preferentially degrades benzylamine and phenylethylamine.</text>
</comment>
<dbReference type="PRINTS" id="PR00757">
    <property type="entry name" value="AMINEOXDASEF"/>
</dbReference>
<feature type="transmembrane region" description="Helical" evidence="10">
    <location>
        <begin position="465"/>
        <end position="483"/>
    </location>
</feature>
<comment type="subcellular location">
    <subcellularLocation>
        <location evidence="2">Mitochondrion outer membrane</location>
        <topology evidence="2">Single-pass type IV membrane protein</topology>
        <orientation evidence="2">Cytoplasmic side</orientation>
    </subcellularLocation>
</comment>
<dbReference type="GO" id="GO:0008131">
    <property type="term" value="F:primary methylamine oxidase activity"/>
    <property type="evidence" value="ECO:0007669"/>
    <property type="project" value="UniProtKB-ARBA"/>
</dbReference>
<comment type="catalytic activity">
    <reaction evidence="8">
        <text>N-acetylputrescine + O2 + H2O = 4-acetamidobutanal + H2O2 + NH4(+)</text>
        <dbReference type="Rhea" id="RHEA:70283"/>
        <dbReference type="ChEBI" id="CHEBI:7386"/>
        <dbReference type="ChEBI" id="CHEBI:15377"/>
        <dbReference type="ChEBI" id="CHEBI:15379"/>
        <dbReference type="ChEBI" id="CHEBI:16240"/>
        <dbReference type="ChEBI" id="CHEBI:28938"/>
        <dbReference type="ChEBI" id="CHEBI:58263"/>
    </reaction>
    <physiologicalReaction direction="left-to-right" evidence="8">
        <dbReference type="Rhea" id="RHEA:70284"/>
    </physiologicalReaction>
</comment>
<keyword evidence="10" id="KW-0812">Transmembrane</keyword>
<protein>
    <recommendedName>
        <fullName evidence="10">Amine oxidase</fullName>
        <ecNumber evidence="10">1.4.3.-</ecNumber>
    </recommendedName>
</protein>
<feature type="binding site" evidence="9">
    <location>
        <position position="28"/>
    </location>
    <ligand>
        <name>FAD</name>
        <dbReference type="ChEBI" id="CHEBI:57692"/>
    </ligand>
</feature>
<accession>W8CAZ6</accession>
<dbReference type="EMBL" id="GAMC01000909">
    <property type="protein sequence ID" value="JAC05647.1"/>
    <property type="molecule type" value="mRNA"/>
</dbReference>
<dbReference type="InterPro" id="IPR050703">
    <property type="entry name" value="Flavin_MAO"/>
</dbReference>
<feature type="domain" description="Amine oxidase" evidence="11">
    <location>
        <begin position="27"/>
        <end position="419"/>
    </location>
</feature>
<keyword evidence="10" id="KW-0285">Flavoprotein</keyword>